<dbReference type="EMBL" id="JABZGF010000220">
    <property type="protein sequence ID" value="MBF0966840.1"/>
    <property type="molecule type" value="Genomic_DNA"/>
</dbReference>
<organism evidence="1 2">
    <name type="scientific">Actinomyces bouchesdurhonensis</name>
    <dbReference type="NCBI Taxonomy" id="1852361"/>
    <lineage>
        <taxon>Bacteria</taxon>
        <taxon>Bacillati</taxon>
        <taxon>Actinomycetota</taxon>
        <taxon>Actinomycetes</taxon>
        <taxon>Actinomycetales</taxon>
        <taxon>Actinomycetaceae</taxon>
        <taxon>Actinomyces</taxon>
    </lineage>
</organism>
<proteinExistence type="predicted"/>
<gene>
    <name evidence="1" type="ORF">HXK09_06770</name>
</gene>
<dbReference type="OrthoDB" id="3731420at2"/>
<name>A0A929RPQ4_9ACTO</name>
<evidence type="ECO:0000313" key="1">
    <source>
        <dbReference type="EMBL" id="MBF0966840.1"/>
    </source>
</evidence>
<evidence type="ECO:0000313" key="2">
    <source>
        <dbReference type="Proteomes" id="UP000759246"/>
    </source>
</evidence>
<protein>
    <submittedName>
        <fullName evidence="1">Uncharacterized protein</fullName>
    </submittedName>
</protein>
<dbReference type="Pfam" id="PF20060">
    <property type="entry name" value="DUF6459"/>
    <property type="match status" value="1"/>
</dbReference>
<accession>A0A929RPQ4</accession>
<reference evidence="1" key="1">
    <citation type="submission" date="2020-04" db="EMBL/GenBank/DDBJ databases">
        <title>Deep metagenomics examines the oral microbiome during advanced dental caries in children, revealing novel taxa and co-occurrences with host molecules.</title>
        <authorList>
            <person name="Baker J.L."/>
            <person name="Morton J.T."/>
            <person name="Dinis M."/>
            <person name="Alvarez R."/>
            <person name="Tran N.C."/>
            <person name="Knight R."/>
            <person name="Edlund A."/>
        </authorList>
    </citation>
    <scope>NUCLEOTIDE SEQUENCE</scope>
    <source>
        <strain evidence="1">JCVI_30_bin.13</strain>
    </source>
</reference>
<sequence>MVEVVTGVRTSHQLRRWLLPDLYAALIEVHLTPCARGTTPIHVRVCTIDAQHTEAAVIVATATRTYALALRLEEYRGRWMTTALELA</sequence>
<dbReference type="Proteomes" id="UP000759246">
    <property type="component" value="Unassembled WGS sequence"/>
</dbReference>
<dbReference type="InterPro" id="IPR045596">
    <property type="entry name" value="DUF6459"/>
</dbReference>
<dbReference type="AlphaFoldDB" id="A0A929RPQ4"/>
<comment type="caution">
    <text evidence="1">The sequence shown here is derived from an EMBL/GenBank/DDBJ whole genome shotgun (WGS) entry which is preliminary data.</text>
</comment>